<evidence type="ECO:0000313" key="2">
    <source>
        <dbReference type="Proteomes" id="UP001140817"/>
    </source>
</evidence>
<proteinExistence type="predicted"/>
<gene>
    <name evidence="1" type="ORF">NSA58_19015</name>
</gene>
<organism evidence="1 2">
    <name type="scientific">Terrisporobacter muris</name>
    <dbReference type="NCBI Taxonomy" id="2963284"/>
    <lineage>
        <taxon>Bacteria</taxon>
        <taxon>Bacillati</taxon>
        <taxon>Bacillota</taxon>
        <taxon>Clostridia</taxon>
        <taxon>Peptostreptococcales</taxon>
        <taxon>Peptostreptococcaceae</taxon>
        <taxon>Terrisporobacter</taxon>
    </lineage>
</organism>
<comment type="caution">
    <text evidence="1">The sequence shown here is derived from an EMBL/GenBank/DDBJ whole genome shotgun (WGS) entry which is preliminary data.</text>
</comment>
<accession>A0A9X2MFM9</accession>
<dbReference type="EMBL" id="JANKBY010000441">
    <property type="protein sequence ID" value="MCR1824875.1"/>
    <property type="molecule type" value="Genomic_DNA"/>
</dbReference>
<dbReference type="AlphaFoldDB" id="A0A9X2MFM9"/>
<dbReference type="Proteomes" id="UP001140817">
    <property type="component" value="Unassembled WGS sequence"/>
</dbReference>
<keyword evidence="2" id="KW-1185">Reference proteome</keyword>
<reference evidence="1" key="1">
    <citation type="submission" date="2022-07" db="EMBL/GenBank/DDBJ databases">
        <title>Enhanced cultured diversity of the mouse gut microbiota enables custom-made synthetic communities.</title>
        <authorList>
            <person name="Afrizal A."/>
        </authorList>
    </citation>
    <scope>NUCLEOTIDE SEQUENCE</scope>
    <source>
        <strain evidence="1">DSM 29186</strain>
    </source>
</reference>
<protein>
    <submittedName>
        <fullName evidence="1">Uncharacterized protein</fullName>
    </submittedName>
</protein>
<name>A0A9X2MFM9_9FIRM</name>
<sequence>MPQNRTIREKILIDLEIINLDILDEGFYEYQDDLEVMVKNYIVEHKDILINLSLKTIPRMI</sequence>
<evidence type="ECO:0000313" key="1">
    <source>
        <dbReference type="EMBL" id="MCR1824875.1"/>
    </source>
</evidence>